<keyword evidence="2" id="KW-0678">Repressor</keyword>
<dbReference type="InterPro" id="IPR039774">
    <property type="entry name" value="Sin3-like"/>
</dbReference>
<evidence type="ECO:0000313" key="8">
    <source>
        <dbReference type="Proteomes" id="UP000002051"/>
    </source>
</evidence>
<reference evidence="6" key="4">
    <citation type="journal article" date="2018" name="Nat. Plants">
        <title>Whole-genome landscape of Medicago truncatula symbiotic genes.</title>
        <authorList>
            <person name="Pecrix Y."/>
            <person name="Gamas P."/>
            <person name="Carrere S."/>
        </authorList>
    </citation>
    <scope>NUCLEOTIDE SEQUENCE</scope>
    <source>
        <tissue evidence="6">Leaves</tissue>
    </source>
</reference>
<evidence type="ECO:0000313" key="5">
    <source>
        <dbReference type="EMBL" id="AES98839.2"/>
    </source>
</evidence>
<reference evidence="5 8" key="2">
    <citation type="journal article" date="2014" name="BMC Genomics">
        <title>An improved genome release (version Mt4.0) for the model legume Medicago truncatula.</title>
        <authorList>
            <person name="Tang H."/>
            <person name="Krishnakumar V."/>
            <person name="Bidwell S."/>
            <person name="Rosen B."/>
            <person name="Chan A."/>
            <person name="Zhou S."/>
            <person name="Gentzbittel L."/>
            <person name="Childs K.L."/>
            <person name="Yandell M."/>
            <person name="Gundlach H."/>
            <person name="Mayer K.F."/>
            <person name="Schwartz D.C."/>
            <person name="Town C.D."/>
        </authorList>
    </citation>
    <scope>GENOME REANNOTATION</scope>
    <source>
        <strain evidence="7 8">cv. Jemalong A17</strain>
    </source>
</reference>
<dbReference type="Gramene" id="rna32080">
    <property type="protein sequence ID" value="RHN56648.1"/>
    <property type="gene ID" value="gene32080"/>
</dbReference>
<evidence type="ECO:0000256" key="2">
    <source>
        <dbReference type="ARBA" id="ARBA00022491"/>
    </source>
</evidence>
<evidence type="ECO:0000313" key="6">
    <source>
        <dbReference type="EMBL" id="RHN56648.1"/>
    </source>
</evidence>
<dbReference type="STRING" id="3880.G7JZR3"/>
<organism evidence="5 8">
    <name type="scientific">Medicago truncatula</name>
    <name type="common">Barrel medic</name>
    <name type="synonym">Medicago tribuloides</name>
    <dbReference type="NCBI Taxonomy" id="3880"/>
    <lineage>
        <taxon>Eukaryota</taxon>
        <taxon>Viridiplantae</taxon>
        <taxon>Streptophyta</taxon>
        <taxon>Embryophyta</taxon>
        <taxon>Tracheophyta</taxon>
        <taxon>Spermatophyta</taxon>
        <taxon>Magnoliopsida</taxon>
        <taxon>eudicotyledons</taxon>
        <taxon>Gunneridae</taxon>
        <taxon>Pentapetalae</taxon>
        <taxon>rosids</taxon>
        <taxon>fabids</taxon>
        <taxon>Fabales</taxon>
        <taxon>Fabaceae</taxon>
        <taxon>Papilionoideae</taxon>
        <taxon>50 kb inversion clade</taxon>
        <taxon>NPAAA clade</taxon>
        <taxon>Hologalegina</taxon>
        <taxon>IRL clade</taxon>
        <taxon>Trifolieae</taxon>
        <taxon>Medicago</taxon>
    </lineage>
</organism>
<accession>G7JZR3</accession>
<evidence type="ECO:0000256" key="4">
    <source>
        <dbReference type="PROSITE-ProRule" id="PRU00810"/>
    </source>
</evidence>
<dbReference type="PaxDb" id="3880-AES98839"/>
<comment type="subcellular location">
    <subcellularLocation>
        <location evidence="1 4">Nucleus</location>
    </subcellularLocation>
</comment>
<reference evidence="5 8" key="1">
    <citation type="journal article" date="2011" name="Nature">
        <title>The Medicago genome provides insight into the evolution of rhizobial symbioses.</title>
        <authorList>
            <person name="Young N.D."/>
            <person name="Debelle F."/>
            <person name="Oldroyd G.E."/>
            <person name="Geurts R."/>
            <person name="Cannon S.B."/>
            <person name="Udvardi M.K."/>
            <person name="Benedito V.A."/>
            <person name="Mayer K.F."/>
            <person name="Gouzy J."/>
            <person name="Schoof H."/>
            <person name="Van de Peer Y."/>
            <person name="Proost S."/>
            <person name="Cook D.R."/>
            <person name="Meyers B.C."/>
            <person name="Spannagl M."/>
            <person name="Cheung F."/>
            <person name="De Mita S."/>
            <person name="Krishnakumar V."/>
            <person name="Gundlach H."/>
            <person name="Zhou S."/>
            <person name="Mudge J."/>
            <person name="Bharti A.K."/>
            <person name="Murray J.D."/>
            <person name="Naoumkina M.A."/>
            <person name="Rosen B."/>
            <person name="Silverstein K.A."/>
            <person name="Tang H."/>
            <person name="Rombauts S."/>
            <person name="Zhao P.X."/>
            <person name="Zhou P."/>
            <person name="Barbe V."/>
            <person name="Bardou P."/>
            <person name="Bechner M."/>
            <person name="Bellec A."/>
            <person name="Berger A."/>
            <person name="Berges H."/>
            <person name="Bidwell S."/>
            <person name="Bisseling T."/>
            <person name="Choisne N."/>
            <person name="Couloux A."/>
            <person name="Denny R."/>
            <person name="Deshpande S."/>
            <person name="Dai X."/>
            <person name="Doyle J.J."/>
            <person name="Dudez A.M."/>
            <person name="Farmer A.D."/>
            <person name="Fouteau S."/>
            <person name="Franken C."/>
            <person name="Gibelin C."/>
            <person name="Gish J."/>
            <person name="Goldstein S."/>
            <person name="Gonzalez A.J."/>
            <person name="Green P.J."/>
            <person name="Hallab A."/>
            <person name="Hartog M."/>
            <person name="Hua A."/>
            <person name="Humphray S.J."/>
            <person name="Jeong D.H."/>
            <person name="Jing Y."/>
            <person name="Jocker A."/>
            <person name="Kenton S.M."/>
            <person name="Kim D.J."/>
            <person name="Klee K."/>
            <person name="Lai H."/>
            <person name="Lang C."/>
            <person name="Lin S."/>
            <person name="Macmil S.L."/>
            <person name="Magdelenat G."/>
            <person name="Matthews L."/>
            <person name="McCorrison J."/>
            <person name="Monaghan E.L."/>
            <person name="Mun J.H."/>
            <person name="Najar F.Z."/>
            <person name="Nicholson C."/>
            <person name="Noirot C."/>
            <person name="O'Bleness M."/>
            <person name="Paule C.R."/>
            <person name="Poulain J."/>
            <person name="Prion F."/>
            <person name="Qin B."/>
            <person name="Qu C."/>
            <person name="Retzel E.F."/>
            <person name="Riddle C."/>
            <person name="Sallet E."/>
            <person name="Samain S."/>
            <person name="Samson N."/>
            <person name="Sanders I."/>
            <person name="Saurat O."/>
            <person name="Scarpelli C."/>
            <person name="Schiex T."/>
            <person name="Segurens B."/>
            <person name="Severin A.J."/>
            <person name="Sherrier D.J."/>
            <person name="Shi R."/>
            <person name="Sims S."/>
            <person name="Singer S.R."/>
            <person name="Sinharoy S."/>
            <person name="Sterck L."/>
            <person name="Viollet A."/>
            <person name="Wang B.B."/>
            <person name="Wang K."/>
            <person name="Wang M."/>
            <person name="Wang X."/>
            <person name="Warfsmann J."/>
            <person name="Weissenbach J."/>
            <person name="White D.D."/>
            <person name="White J.D."/>
            <person name="Wiley G.B."/>
            <person name="Wincker P."/>
            <person name="Xing Y."/>
            <person name="Yang L."/>
            <person name="Yao Z."/>
            <person name="Ying F."/>
            <person name="Zhai J."/>
            <person name="Zhou L."/>
            <person name="Zuber A."/>
            <person name="Denarie J."/>
            <person name="Dixon R.A."/>
            <person name="May G.D."/>
            <person name="Schwartz D.C."/>
            <person name="Rogers J."/>
            <person name="Quetier F."/>
            <person name="Town C.D."/>
            <person name="Roe B.A."/>
        </authorList>
    </citation>
    <scope>NUCLEOTIDE SEQUENCE [LARGE SCALE GENOMIC DNA]</scope>
    <source>
        <strain evidence="5">A17</strain>
        <strain evidence="7 8">cv. Jemalong A17</strain>
    </source>
</reference>
<evidence type="ECO:0000256" key="3">
    <source>
        <dbReference type="ARBA" id="ARBA00023242"/>
    </source>
</evidence>
<keyword evidence="8" id="KW-1185">Reference proteome</keyword>
<dbReference type="EMBL" id="CM001221">
    <property type="protein sequence ID" value="AES98839.2"/>
    <property type="molecule type" value="Genomic_DNA"/>
</dbReference>
<proteinExistence type="predicted"/>
<dbReference type="PANTHER" id="PTHR12346">
    <property type="entry name" value="SIN3B-RELATED"/>
    <property type="match status" value="1"/>
</dbReference>
<dbReference type="AlphaFoldDB" id="G7JZR3"/>
<evidence type="ECO:0000313" key="7">
    <source>
        <dbReference type="EnsemblPlants" id="AES98839"/>
    </source>
</evidence>
<dbReference type="OrthoDB" id="1425134at2759"/>
<dbReference type="PANTHER" id="PTHR12346:SF0">
    <property type="entry name" value="SIN3A, ISOFORM G"/>
    <property type="match status" value="1"/>
</dbReference>
<dbReference type="GO" id="GO:0005634">
    <property type="term" value="C:nucleus"/>
    <property type="evidence" value="ECO:0007669"/>
    <property type="project" value="UniProtKB-SubCell"/>
</dbReference>
<dbReference type="Pfam" id="PF02671">
    <property type="entry name" value="PAH"/>
    <property type="match status" value="1"/>
</dbReference>
<dbReference type="SUPFAM" id="SSF47762">
    <property type="entry name" value="PAH2 domain"/>
    <property type="match status" value="1"/>
</dbReference>
<dbReference type="EMBL" id="PSQE01000005">
    <property type="protein sequence ID" value="RHN56648.1"/>
    <property type="molecule type" value="Genomic_DNA"/>
</dbReference>
<keyword evidence="3 4" id="KW-0539">Nucleus</keyword>
<dbReference type="HOGENOM" id="CLU_2112523_0_0_1"/>
<reference evidence="7" key="3">
    <citation type="submission" date="2015-04" db="UniProtKB">
        <authorList>
            <consortium name="EnsemblPlants"/>
        </authorList>
    </citation>
    <scope>IDENTIFICATION</scope>
    <source>
        <strain evidence="7">cv. Jemalong A17</strain>
    </source>
</reference>
<dbReference type="Gene3D" id="1.20.1160.11">
    <property type="entry name" value="Paired amphipathic helix"/>
    <property type="match status" value="1"/>
</dbReference>
<name>G7JZR3_MEDTR</name>
<dbReference type="EnsemblPlants" id="AES98839">
    <property type="protein sequence ID" value="AES98839"/>
    <property type="gene ID" value="MTR_5g073430"/>
</dbReference>
<evidence type="ECO:0000256" key="1">
    <source>
        <dbReference type="ARBA" id="ARBA00004123"/>
    </source>
</evidence>
<protein>
    <submittedName>
        <fullName evidence="5">Paired amphipathic helix protein</fullName>
    </submittedName>
    <submittedName>
        <fullName evidence="6">Putative transcription regulator Others family</fullName>
    </submittedName>
</protein>
<dbReference type="Proteomes" id="UP000265566">
    <property type="component" value="Chromosome 5"/>
</dbReference>
<sequence length="115" mass="13314">MNIPRNYCHEHALEYLVKGVKLASRYDNSIKYDEFLKLIRDFKAGRIDIRGVQSRVRVLLQRHQGLLFGFKTFLIMPAGSYSFHGNSHDILIVVCPLPIYEEGSNYTDEILHCSI</sequence>
<dbReference type="KEGG" id="mtr:11415711"/>
<dbReference type="GO" id="GO:0003714">
    <property type="term" value="F:transcription corepressor activity"/>
    <property type="evidence" value="ECO:0007669"/>
    <property type="project" value="InterPro"/>
</dbReference>
<dbReference type="Proteomes" id="UP000002051">
    <property type="component" value="Chromosome 5"/>
</dbReference>
<dbReference type="InterPro" id="IPR036600">
    <property type="entry name" value="PAH_sf"/>
</dbReference>
<accession>A0A0C3XPA2</accession>
<dbReference type="InterPro" id="IPR003822">
    <property type="entry name" value="PAH"/>
</dbReference>
<dbReference type="PROSITE" id="PS51477">
    <property type="entry name" value="PAH"/>
    <property type="match status" value="1"/>
</dbReference>
<gene>
    <name evidence="7" type="primary">11415711</name>
    <name evidence="5" type="ordered locus">MTR_5g073430</name>
    <name evidence="6" type="ORF">MtrunA17_Chr5g0431721</name>
</gene>